<reference evidence="2 3" key="1">
    <citation type="journal article" date="2023" name="Plants (Basel)">
        <title>Bridging the Gap: Combining Genomics and Transcriptomics Approaches to Understand Stylosanthes scabra, an Orphan Legume from the Brazilian Caatinga.</title>
        <authorList>
            <person name="Ferreira-Neto J.R.C."/>
            <person name="da Silva M.D."/>
            <person name="Binneck E."/>
            <person name="de Melo N.F."/>
            <person name="da Silva R.H."/>
            <person name="de Melo A.L.T.M."/>
            <person name="Pandolfi V."/>
            <person name="Bustamante F.O."/>
            <person name="Brasileiro-Vidal A.C."/>
            <person name="Benko-Iseppon A.M."/>
        </authorList>
    </citation>
    <scope>NUCLEOTIDE SEQUENCE [LARGE SCALE GENOMIC DNA]</scope>
    <source>
        <tissue evidence="2">Leaves</tissue>
    </source>
</reference>
<gene>
    <name evidence="2" type="ORF">PIB30_016238</name>
</gene>
<keyword evidence="3" id="KW-1185">Reference proteome</keyword>
<dbReference type="Proteomes" id="UP001341840">
    <property type="component" value="Unassembled WGS sequence"/>
</dbReference>
<protein>
    <submittedName>
        <fullName evidence="2">Uncharacterized protein</fullName>
    </submittedName>
</protein>
<comment type="caution">
    <text evidence="2">The sequence shown here is derived from an EMBL/GenBank/DDBJ whole genome shotgun (WGS) entry which is preliminary data.</text>
</comment>
<dbReference type="EMBL" id="JASCZI010211494">
    <property type="protein sequence ID" value="MED6193144.1"/>
    <property type="molecule type" value="Genomic_DNA"/>
</dbReference>
<feature type="region of interest" description="Disordered" evidence="1">
    <location>
        <begin position="76"/>
        <end position="105"/>
    </location>
</feature>
<accession>A0ABU6X4U0</accession>
<evidence type="ECO:0000313" key="3">
    <source>
        <dbReference type="Proteomes" id="UP001341840"/>
    </source>
</evidence>
<organism evidence="2 3">
    <name type="scientific">Stylosanthes scabra</name>
    <dbReference type="NCBI Taxonomy" id="79078"/>
    <lineage>
        <taxon>Eukaryota</taxon>
        <taxon>Viridiplantae</taxon>
        <taxon>Streptophyta</taxon>
        <taxon>Embryophyta</taxon>
        <taxon>Tracheophyta</taxon>
        <taxon>Spermatophyta</taxon>
        <taxon>Magnoliopsida</taxon>
        <taxon>eudicotyledons</taxon>
        <taxon>Gunneridae</taxon>
        <taxon>Pentapetalae</taxon>
        <taxon>rosids</taxon>
        <taxon>fabids</taxon>
        <taxon>Fabales</taxon>
        <taxon>Fabaceae</taxon>
        <taxon>Papilionoideae</taxon>
        <taxon>50 kb inversion clade</taxon>
        <taxon>dalbergioids sensu lato</taxon>
        <taxon>Dalbergieae</taxon>
        <taxon>Pterocarpus clade</taxon>
        <taxon>Stylosanthes</taxon>
    </lineage>
</organism>
<sequence length="136" mass="16124">MDFIEEMTAMEETMTQKAAVERQHWTCDSDRSGNDENEQRQRWICNNEIGGDKSGYNERRGEAIVVKRRRKISDYKEGRRREKAATTRQWRGRKLRRQGDGERRVSWSLRRRQEEAATEGGRGDRRMCFDFGGFEG</sequence>
<proteinExistence type="predicted"/>
<evidence type="ECO:0000256" key="1">
    <source>
        <dbReference type="SAM" id="MobiDB-lite"/>
    </source>
</evidence>
<name>A0ABU6X4U0_9FABA</name>
<evidence type="ECO:0000313" key="2">
    <source>
        <dbReference type="EMBL" id="MED6193144.1"/>
    </source>
</evidence>
<feature type="compositionally biased region" description="Basic and acidic residues" evidence="1">
    <location>
        <begin position="76"/>
        <end position="85"/>
    </location>
</feature>